<evidence type="ECO:0000256" key="1">
    <source>
        <dbReference type="SAM" id="SignalP"/>
    </source>
</evidence>
<proteinExistence type="predicted"/>
<accession>A0ABV2AWA5</accession>
<evidence type="ECO:0000313" key="3">
    <source>
        <dbReference type="Proteomes" id="UP001439008"/>
    </source>
</evidence>
<evidence type="ECO:0000313" key="2">
    <source>
        <dbReference type="EMBL" id="MES1923557.1"/>
    </source>
</evidence>
<keyword evidence="3" id="KW-1185">Reference proteome</keyword>
<reference evidence="2 3" key="1">
    <citation type="journal article" date="2024" name="BMC Biol.">
        <title>Comparative genomics of Ascetosporea gives new insight into the evolutionary basis for animal parasitism in Rhizaria.</title>
        <authorList>
            <person name="Hiltunen Thoren M."/>
            <person name="Onut-Brannstrom I."/>
            <person name="Alfjorden A."/>
            <person name="Peckova H."/>
            <person name="Swords F."/>
            <person name="Hooper C."/>
            <person name="Holzer A.S."/>
            <person name="Bass D."/>
            <person name="Burki F."/>
        </authorList>
    </citation>
    <scope>NUCLEOTIDE SEQUENCE [LARGE SCALE GENOMIC DNA]</scope>
    <source>
        <strain evidence="2">20-A016</strain>
    </source>
</reference>
<dbReference type="EMBL" id="JBDODL010006884">
    <property type="protein sequence ID" value="MES1923557.1"/>
    <property type="molecule type" value="Genomic_DNA"/>
</dbReference>
<name>A0ABV2AWA5_9EUKA</name>
<gene>
    <name evidence="2" type="ORF">MHBO_005149</name>
</gene>
<sequence length="155" mass="16984">MTLFLCNLSLKHPLTQWCILLLLFSQSLVFAQGVAEPTEVVASESVVASSLRGPSVQTVQDVDRSLSVLSDREIRVKLRQTLIENLAETSVVSTETWSEKVKTGLLNTVKALQDSVIKIGALGDAFRQLHAILLSNIENSSSILIFFLMVISSLL</sequence>
<feature type="signal peptide" evidence="1">
    <location>
        <begin position="1"/>
        <end position="31"/>
    </location>
</feature>
<feature type="chain" id="PRO_5047536789" evidence="1">
    <location>
        <begin position="32"/>
        <end position="155"/>
    </location>
</feature>
<keyword evidence="1" id="KW-0732">Signal</keyword>
<comment type="caution">
    <text evidence="2">The sequence shown here is derived from an EMBL/GenBank/DDBJ whole genome shotgun (WGS) entry which is preliminary data.</text>
</comment>
<protein>
    <submittedName>
        <fullName evidence="2">Uncharacterized protein</fullName>
    </submittedName>
</protein>
<organism evidence="2 3">
    <name type="scientific">Bonamia ostreae</name>
    <dbReference type="NCBI Taxonomy" id="126728"/>
    <lineage>
        <taxon>Eukaryota</taxon>
        <taxon>Sar</taxon>
        <taxon>Rhizaria</taxon>
        <taxon>Endomyxa</taxon>
        <taxon>Ascetosporea</taxon>
        <taxon>Haplosporida</taxon>
        <taxon>Bonamia</taxon>
    </lineage>
</organism>
<dbReference type="Proteomes" id="UP001439008">
    <property type="component" value="Unassembled WGS sequence"/>
</dbReference>